<dbReference type="Gene3D" id="3.90.1720.10">
    <property type="entry name" value="endopeptidase domain like (from Nostoc punctiforme)"/>
    <property type="match status" value="1"/>
</dbReference>
<organism evidence="1 2">
    <name type="scientific">candidate division Kazan bacterium GW2011_GWB1_52_7</name>
    <dbReference type="NCBI Taxonomy" id="1620414"/>
    <lineage>
        <taxon>Bacteria</taxon>
        <taxon>Bacteria division Kazan-3B-28</taxon>
    </lineage>
</organism>
<dbReference type="InterPro" id="IPR038765">
    <property type="entry name" value="Papain-like_cys_pep_sf"/>
</dbReference>
<dbReference type="Proteomes" id="UP000034913">
    <property type="component" value="Unassembled WGS sequence"/>
</dbReference>
<evidence type="ECO:0000313" key="1">
    <source>
        <dbReference type="EMBL" id="KKW27218.1"/>
    </source>
</evidence>
<dbReference type="SUPFAM" id="SSF54001">
    <property type="entry name" value="Cysteine proteinases"/>
    <property type="match status" value="1"/>
</dbReference>
<name>A0A0G1X7R3_UNCK3</name>
<accession>A0A0G1X7R3</accession>
<comment type="caution">
    <text evidence="1">The sequence shown here is derived from an EMBL/GenBank/DDBJ whole genome shotgun (WGS) entry which is preliminary data.</text>
</comment>
<evidence type="ECO:0000313" key="2">
    <source>
        <dbReference type="Proteomes" id="UP000034913"/>
    </source>
</evidence>
<sequence>MTDQPKPRLLLKKSLLQTIRNAIGVPLFRNLYVEQDGKEFDALKNGDLSCAAFVSGILAMYGLIGEGHATVDNTVKHMREVGWSEADLNSPEAGDVVVWDEVQYTDGPHKHTGFYIGDGQAISNNDKLRSPQQHEWTFDGQRQPTILLRYDFNKKENA</sequence>
<reference evidence="1 2" key="1">
    <citation type="journal article" date="2015" name="Nature">
        <title>rRNA introns, odd ribosomes, and small enigmatic genomes across a large radiation of phyla.</title>
        <authorList>
            <person name="Brown C.T."/>
            <person name="Hug L.A."/>
            <person name="Thomas B.C."/>
            <person name="Sharon I."/>
            <person name="Castelle C.J."/>
            <person name="Singh A."/>
            <person name="Wilkins M.J."/>
            <person name="Williams K.H."/>
            <person name="Banfield J.F."/>
        </authorList>
    </citation>
    <scope>NUCLEOTIDE SEQUENCE [LARGE SCALE GENOMIC DNA]</scope>
</reference>
<proteinExistence type="predicted"/>
<protein>
    <recommendedName>
        <fullName evidence="3">NlpC/P60 domain-containing protein</fullName>
    </recommendedName>
</protein>
<evidence type="ECO:0008006" key="3">
    <source>
        <dbReference type="Google" id="ProtNLM"/>
    </source>
</evidence>
<dbReference type="AlphaFoldDB" id="A0A0G1X7R3"/>
<gene>
    <name evidence="1" type="ORF">VF00_C0001G0153</name>
</gene>
<dbReference type="EMBL" id="LCRB01000001">
    <property type="protein sequence ID" value="KKW27218.1"/>
    <property type="molecule type" value="Genomic_DNA"/>
</dbReference>